<proteinExistence type="predicted"/>
<evidence type="ECO:0000313" key="1">
    <source>
        <dbReference type="EMBL" id="MPM88248.1"/>
    </source>
</evidence>
<name>A0A645DGT3_9ZZZZ</name>
<reference evidence="1" key="1">
    <citation type="submission" date="2019-08" db="EMBL/GenBank/DDBJ databases">
        <authorList>
            <person name="Kucharzyk K."/>
            <person name="Murdoch R.W."/>
            <person name="Higgins S."/>
            <person name="Loffler F."/>
        </authorList>
    </citation>
    <scope>NUCLEOTIDE SEQUENCE</scope>
</reference>
<sequence length="210" mass="23988">MRQQLQLGGGFDFFSNELGLRDTRGVFDQHGHLIGWQHRQIQLDEVRERQPGGVGRFKHRVAERKAKATRLQRLQDGQARLDLCGRRMPQRRDLKNHLPRVEQRQMPLDQAFVGAVHEDQAVAQQLVLTRMRQRGEGQHHVAGRRVRGMISRAIEEFMPDDLPLSVDDRLPGDQSAVRLALRRSGLWYRGCIHVEGSDASIVGEGGEARK</sequence>
<accession>A0A645DGT3</accession>
<comment type="caution">
    <text evidence="1">The sequence shown here is derived from an EMBL/GenBank/DDBJ whole genome shotgun (WGS) entry which is preliminary data.</text>
</comment>
<organism evidence="1">
    <name type="scientific">bioreactor metagenome</name>
    <dbReference type="NCBI Taxonomy" id="1076179"/>
    <lineage>
        <taxon>unclassified sequences</taxon>
        <taxon>metagenomes</taxon>
        <taxon>ecological metagenomes</taxon>
    </lineage>
</organism>
<dbReference type="EMBL" id="VSSQ01035899">
    <property type="protein sequence ID" value="MPM88248.1"/>
    <property type="molecule type" value="Genomic_DNA"/>
</dbReference>
<dbReference type="AlphaFoldDB" id="A0A645DGT3"/>
<gene>
    <name evidence="1" type="ORF">SDC9_135349</name>
</gene>
<protein>
    <submittedName>
        <fullName evidence="1">Uncharacterized protein</fullName>
    </submittedName>
</protein>